<name>A0A0F9FU89_9ZZZZ</name>
<evidence type="ECO:0000313" key="1">
    <source>
        <dbReference type="EMBL" id="KKL54727.1"/>
    </source>
</evidence>
<dbReference type="AlphaFoldDB" id="A0A0F9FU89"/>
<comment type="caution">
    <text evidence="1">The sequence shown here is derived from an EMBL/GenBank/DDBJ whole genome shotgun (WGS) entry which is preliminary data.</text>
</comment>
<protein>
    <submittedName>
        <fullName evidence="1">Uncharacterized protein</fullName>
    </submittedName>
</protein>
<accession>A0A0F9FU89</accession>
<proteinExistence type="predicted"/>
<dbReference type="EMBL" id="LAZR01031099">
    <property type="protein sequence ID" value="KKL54727.1"/>
    <property type="molecule type" value="Genomic_DNA"/>
</dbReference>
<organism evidence="1">
    <name type="scientific">marine sediment metagenome</name>
    <dbReference type="NCBI Taxonomy" id="412755"/>
    <lineage>
        <taxon>unclassified sequences</taxon>
        <taxon>metagenomes</taxon>
        <taxon>ecological metagenomes</taxon>
    </lineage>
</organism>
<gene>
    <name evidence="1" type="ORF">LCGC14_2262550</name>
</gene>
<sequence length="113" mass="12932">MKKIKKLFLELDKELNILNDKEMGEMQLWETIIAPLRELGGKIGVSYFEHYMVLGLKSYPQDPNDYGIVNEADNPMLLSYRTAIKLAEKVNATKKEHGIKDNFALIVKVTGDF</sequence>
<reference evidence="1" key="1">
    <citation type="journal article" date="2015" name="Nature">
        <title>Complex archaea that bridge the gap between prokaryotes and eukaryotes.</title>
        <authorList>
            <person name="Spang A."/>
            <person name="Saw J.H."/>
            <person name="Jorgensen S.L."/>
            <person name="Zaremba-Niedzwiedzka K."/>
            <person name="Martijn J."/>
            <person name="Lind A.E."/>
            <person name="van Eijk R."/>
            <person name="Schleper C."/>
            <person name="Guy L."/>
            <person name="Ettema T.J."/>
        </authorList>
    </citation>
    <scope>NUCLEOTIDE SEQUENCE</scope>
</reference>